<dbReference type="GO" id="GO:1990023">
    <property type="term" value="C:mitotic spindle midzone"/>
    <property type="evidence" value="ECO:0007669"/>
    <property type="project" value="TreeGrafter"/>
</dbReference>
<evidence type="ECO:0000313" key="10">
    <source>
        <dbReference type="EMBL" id="CUS10270.1"/>
    </source>
</evidence>
<evidence type="ECO:0000256" key="4">
    <source>
        <dbReference type="ARBA" id="ARBA00022618"/>
    </source>
</evidence>
<comment type="function">
    <text evidence="7">Microtubule binding protein that promotes the stabilization of dynamic microtubules. Required for mitotic spindle formation.</text>
</comment>
<evidence type="ECO:0000256" key="6">
    <source>
        <dbReference type="ARBA" id="ARBA00022776"/>
    </source>
</evidence>
<feature type="region of interest" description="Disordered" evidence="8">
    <location>
        <begin position="587"/>
        <end position="612"/>
    </location>
</feature>
<dbReference type="Proteomes" id="UP001412239">
    <property type="component" value="Unassembled WGS sequence"/>
</dbReference>
<evidence type="ECO:0000313" key="11">
    <source>
        <dbReference type="Proteomes" id="UP001412239"/>
    </source>
</evidence>
<keyword evidence="11" id="KW-1185">Reference proteome</keyword>
<name>A0A292PUX1_9PEZI</name>
<organism evidence="10 11">
    <name type="scientific">Tuber aestivum</name>
    <name type="common">summer truffle</name>
    <dbReference type="NCBI Taxonomy" id="59557"/>
    <lineage>
        <taxon>Eukaryota</taxon>
        <taxon>Fungi</taxon>
        <taxon>Dikarya</taxon>
        <taxon>Ascomycota</taxon>
        <taxon>Pezizomycotina</taxon>
        <taxon>Pezizomycetes</taxon>
        <taxon>Pezizales</taxon>
        <taxon>Tuberaceae</taxon>
        <taxon>Tuber</taxon>
    </lineage>
</organism>
<gene>
    <name evidence="10" type="ORF">GSTUAT00005640001</name>
</gene>
<keyword evidence="4" id="KW-0132">Cell division</keyword>
<feature type="region of interest" description="Disordered" evidence="8">
    <location>
        <begin position="628"/>
        <end position="655"/>
    </location>
</feature>
<feature type="region of interest" description="Disordered" evidence="8">
    <location>
        <begin position="240"/>
        <end position="260"/>
    </location>
</feature>
<feature type="compositionally biased region" description="Pro residues" evidence="8">
    <location>
        <begin position="987"/>
        <end position="996"/>
    </location>
</feature>
<feature type="region of interest" description="Disordered" evidence="8">
    <location>
        <begin position="955"/>
        <end position="1043"/>
    </location>
</feature>
<evidence type="ECO:0000256" key="1">
    <source>
        <dbReference type="ARBA" id="ARBA00004186"/>
    </source>
</evidence>
<dbReference type="GO" id="GO:0005881">
    <property type="term" value="C:cytoplasmic microtubule"/>
    <property type="evidence" value="ECO:0007669"/>
    <property type="project" value="TreeGrafter"/>
</dbReference>
<dbReference type="GO" id="GO:0005815">
    <property type="term" value="C:microtubule organizing center"/>
    <property type="evidence" value="ECO:0007669"/>
    <property type="project" value="TreeGrafter"/>
</dbReference>
<keyword evidence="5" id="KW-0493">Microtubule</keyword>
<keyword evidence="6" id="KW-0498">Mitosis</keyword>
<evidence type="ECO:0000256" key="5">
    <source>
        <dbReference type="ARBA" id="ARBA00022701"/>
    </source>
</evidence>
<dbReference type="Gene3D" id="1.25.10.10">
    <property type="entry name" value="Leucine-rich Repeat Variant"/>
    <property type="match status" value="4"/>
</dbReference>
<dbReference type="PANTHER" id="PTHR21567:SF9">
    <property type="entry name" value="CLIP-ASSOCIATING PROTEIN"/>
    <property type="match status" value="1"/>
</dbReference>
<feature type="compositionally biased region" description="Polar residues" evidence="8">
    <location>
        <begin position="628"/>
        <end position="638"/>
    </location>
</feature>
<dbReference type="GO" id="GO:0090307">
    <property type="term" value="P:mitotic spindle assembly"/>
    <property type="evidence" value="ECO:0007669"/>
    <property type="project" value="TreeGrafter"/>
</dbReference>
<protein>
    <recommendedName>
        <fullName evidence="9">TOG domain-containing protein</fullName>
    </recommendedName>
</protein>
<evidence type="ECO:0000256" key="3">
    <source>
        <dbReference type="ARBA" id="ARBA00011375"/>
    </source>
</evidence>
<keyword evidence="6" id="KW-0131">Cell cycle</keyword>
<dbReference type="SUPFAM" id="SSF48371">
    <property type="entry name" value="ARM repeat"/>
    <property type="match status" value="1"/>
</dbReference>
<dbReference type="InterPro" id="IPR024395">
    <property type="entry name" value="CLASP_N_dom"/>
</dbReference>
<evidence type="ECO:0000259" key="9">
    <source>
        <dbReference type="SMART" id="SM01349"/>
    </source>
</evidence>
<proteinExistence type="inferred from homology"/>
<feature type="domain" description="TOG" evidence="9">
    <location>
        <begin position="290"/>
        <end position="529"/>
    </location>
</feature>
<dbReference type="GO" id="GO:0051301">
    <property type="term" value="P:cell division"/>
    <property type="evidence" value="ECO:0007669"/>
    <property type="project" value="UniProtKB-KW"/>
</dbReference>
<evidence type="ECO:0000256" key="2">
    <source>
        <dbReference type="ARBA" id="ARBA00009549"/>
    </source>
</evidence>
<dbReference type="GO" id="GO:0008017">
    <property type="term" value="F:microtubule binding"/>
    <property type="evidence" value="ECO:0007669"/>
    <property type="project" value="TreeGrafter"/>
</dbReference>
<comment type="subunit">
    <text evidence="3">Interacts with microtubules.</text>
</comment>
<feature type="compositionally biased region" description="Polar residues" evidence="8">
    <location>
        <begin position="1016"/>
        <end position="1032"/>
    </location>
</feature>
<comment type="subcellular location">
    <subcellularLocation>
        <location evidence="1">Cytoplasm</location>
        <location evidence="1">Cytoskeleton</location>
        <location evidence="1">Spindle</location>
    </subcellularLocation>
</comment>
<evidence type="ECO:0000256" key="7">
    <source>
        <dbReference type="ARBA" id="ARBA00024889"/>
    </source>
</evidence>
<feature type="compositionally biased region" description="Polar residues" evidence="8">
    <location>
        <begin position="251"/>
        <end position="260"/>
    </location>
</feature>
<accession>A0A292PUX1</accession>
<dbReference type="InterPro" id="IPR011989">
    <property type="entry name" value="ARM-like"/>
</dbReference>
<dbReference type="Pfam" id="PF12348">
    <property type="entry name" value="CLASP_N"/>
    <property type="match status" value="2"/>
</dbReference>
<reference evidence="10" key="1">
    <citation type="submission" date="2015-10" db="EMBL/GenBank/DDBJ databases">
        <authorList>
            <person name="Regsiter A."/>
            <person name="william w."/>
        </authorList>
    </citation>
    <scope>NUCLEOTIDE SEQUENCE</scope>
    <source>
        <strain evidence="10">Montdore</strain>
    </source>
</reference>
<feature type="compositionally biased region" description="Basic and acidic residues" evidence="8">
    <location>
        <begin position="601"/>
        <end position="612"/>
    </location>
</feature>
<dbReference type="InterPro" id="IPR016024">
    <property type="entry name" value="ARM-type_fold"/>
</dbReference>
<dbReference type="InterPro" id="IPR034085">
    <property type="entry name" value="TOG"/>
</dbReference>
<evidence type="ECO:0000256" key="8">
    <source>
        <dbReference type="SAM" id="MobiDB-lite"/>
    </source>
</evidence>
<dbReference type="GO" id="GO:0005876">
    <property type="term" value="C:spindle microtubule"/>
    <property type="evidence" value="ECO:0007669"/>
    <property type="project" value="TreeGrafter"/>
</dbReference>
<dbReference type="PANTHER" id="PTHR21567">
    <property type="entry name" value="CLASP"/>
    <property type="match status" value="1"/>
</dbReference>
<dbReference type="GO" id="GO:0060172">
    <property type="term" value="P:astral microtubule depolymerization"/>
    <property type="evidence" value="ECO:0007669"/>
    <property type="project" value="TreeGrafter"/>
</dbReference>
<sequence length="1371" mass="150875">MSVEANVPEHLLVVLRGHDVDQKIAEFSSVKAQVKHFFVQVEAISLLFEACRIGISSPNNTLSLHALSCLGHLIKRVTLQDQTRIKSQVHHILPLLIEKLGDQKDRNRSIALTALLDLWRTTPNEVERGIKEMGFSSRNPKARQESLNWLLQVHSAGQGFSFRSFTPFMIKALEDASEPVREASKEVVVELFKNAPDHAKSDLKRELKKREVRKGIATYIVNQLGLPGAGDVMGSSVKSLDGHEDDGVSRQGHSMTGSINGSMASSTYVASLAGSELDTMEPAYVNTNRELEEILHSMVESFDGRESEGNWAARDRNVTKLRQLVRGNAYRDYQTTFLAGIKSLLDGILKVVNSLRTTVATNGCQLVKDLAKIIGPGLDPMVELLLSSFIKLCAGTKKITSQLGQVTTAVLIANVSYHSKILHHMWAACNDKNVQPRSYASGWLKALLEAHVDQKAYIEHSGGTDLIEKCLKKGMSDANPGVREGMRLTYWLFASIWPERAEVMMEGLDNNTKKLLAKDNPNAPATAQLKGVNSLRAPLGRSATAGVPGRPSVKEAILASKRSRGNLRAQPERAETLAALPMVAASPAPTTSGLASAPVRPRRDPAKGGNRIDKQTHDAAAFARAVSPTGTYPSTRTSPLGARGNGVRSPTMNSPPRIHERLARGMTPARQQSPAAARKLTVLEQLNHVDWKVRVEGVIIVACILAKRTPPNYDGQKMPTLPPSDVFAPTLAKLLNDPQPEVVEHVVAPEVLAELIKVVPMDQIVPKVLLLSEGDDAEHSQPITSYSIPALKQLMTEPEATELLFRILTSMGVSGVVPRKLALGSFTTTQKRKIIHGCLIWMNEVVESHLNGSPNEFLGDVSNFKLYVNRLIAMLNNTRAPNYNPLTGLLKNLQRLDTEAFDKILNTFESQTVRDLKRAWGVSVEEDGDLAVVEEKVADVEQVLGSVPRIGMRSPPRNFSPTLKKGNYFPESPQNLKDEDITMISLPPLPPAPRPVTPTRANIQDSVTDLPPLPSTPESNSKSLASQNGTGRRSSRADDKNPIIKVYQDPVIESNGAVAMSTGVDKGPAAGTGEWYRSKMKKQISNSNLPKTPEHSSRLLLTLITRLQNREIDTQAFRKLIGIARENPVRAVLQENNSETFHDIWEGGKVFDELLQALLEYLGDDSIDAERAADLRVQGLLVLKQLLSKTAPYFSRHEALVLRTLIDLRGKYPTQSHVTTGIEEIVEEFMAIVDPTTGIEAILNISLPQEKPGFRQATQSWCMSLTCLAALVRGSKIASLEPQFARLGQLAVKVCYNLTRVGGFVADTSMRQSLDDEDAEVRRACVSMCIEMHSKLRNDERLFDQILKGMKSGHQNLLTYYFAKREGEVRQ</sequence>
<comment type="similarity">
    <text evidence="2">Belongs to the CLASP family.</text>
</comment>
<dbReference type="EMBL" id="LN891051">
    <property type="protein sequence ID" value="CUS10270.1"/>
    <property type="molecule type" value="Genomic_DNA"/>
</dbReference>
<dbReference type="SMART" id="SM01349">
    <property type="entry name" value="TOG"/>
    <property type="match status" value="2"/>
</dbReference>
<feature type="domain" description="TOG" evidence="9">
    <location>
        <begin position="1"/>
        <end position="225"/>
    </location>
</feature>